<dbReference type="RefSeq" id="WP_345227504.1">
    <property type="nucleotide sequence ID" value="NZ_BAABHA010000015.1"/>
</dbReference>
<comment type="caution">
    <text evidence="1">The sequence shown here is derived from an EMBL/GenBank/DDBJ whole genome shotgun (WGS) entry which is preliminary data.</text>
</comment>
<proteinExistence type="predicted"/>
<gene>
    <name evidence="1" type="ORF">GCM10023186_42350</name>
</gene>
<evidence type="ECO:0000313" key="1">
    <source>
        <dbReference type="EMBL" id="GAA4392178.1"/>
    </source>
</evidence>
<keyword evidence="2" id="KW-1185">Reference proteome</keyword>
<sequence length="78" mass="8743">MTPQEILRTLEFGDIKQIATLADVSRPTVSRFFNGKKIGASYAVKVSMATATFLKMRRQYQEQADKSLQSLSETLTKA</sequence>
<reference evidence="2" key="1">
    <citation type="journal article" date="2019" name="Int. J. Syst. Evol. Microbiol.">
        <title>The Global Catalogue of Microorganisms (GCM) 10K type strain sequencing project: providing services to taxonomists for standard genome sequencing and annotation.</title>
        <authorList>
            <consortium name="The Broad Institute Genomics Platform"/>
            <consortium name="The Broad Institute Genome Sequencing Center for Infectious Disease"/>
            <person name="Wu L."/>
            <person name="Ma J."/>
        </authorList>
    </citation>
    <scope>NUCLEOTIDE SEQUENCE [LARGE SCALE GENOMIC DNA]</scope>
    <source>
        <strain evidence="2">JCM 17924</strain>
    </source>
</reference>
<dbReference type="Proteomes" id="UP001500454">
    <property type="component" value="Unassembled WGS sequence"/>
</dbReference>
<evidence type="ECO:0000313" key="2">
    <source>
        <dbReference type="Proteomes" id="UP001500454"/>
    </source>
</evidence>
<evidence type="ECO:0008006" key="3">
    <source>
        <dbReference type="Google" id="ProtNLM"/>
    </source>
</evidence>
<organism evidence="1 2">
    <name type="scientific">Hymenobacter koreensis</name>
    <dbReference type="NCBI Taxonomy" id="1084523"/>
    <lineage>
        <taxon>Bacteria</taxon>
        <taxon>Pseudomonadati</taxon>
        <taxon>Bacteroidota</taxon>
        <taxon>Cytophagia</taxon>
        <taxon>Cytophagales</taxon>
        <taxon>Hymenobacteraceae</taxon>
        <taxon>Hymenobacter</taxon>
    </lineage>
</organism>
<dbReference type="EMBL" id="BAABHA010000015">
    <property type="protein sequence ID" value="GAA4392178.1"/>
    <property type="molecule type" value="Genomic_DNA"/>
</dbReference>
<dbReference type="InterPro" id="IPR010982">
    <property type="entry name" value="Lambda_DNA-bd_dom_sf"/>
</dbReference>
<accession>A0ABP8JKF0</accession>
<protein>
    <recommendedName>
        <fullName evidence="3">XRE family transcriptional regulator</fullName>
    </recommendedName>
</protein>
<dbReference type="Gene3D" id="1.10.260.40">
    <property type="entry name" value="lambda repressor-like DNA-binding domains"/>
    <property type="match status" value="1"/>
</dbReference>
<name>A0ABP8JKF0_9BACT</name>